<comment type="caution">
    <text evidence="3">The sequence shown here is derived from an EMBL/GenBank/DDBJ whole genome shotgun (WGS) entry which is preliminary data.</text>
</comment>
<dbReference type="InterPro" id="IPR053125">
    <property type="entry name" value="RNA-bd_mRNA_stabilization_reg"/>
</dbReference>
<dbReference type="EMBL" id="PRFC01000022">
    <property type="protein sequence ID" value="PWV16608.1"/>
    <property type="molecule type" value="Genomic_DNA"/>
</dbReference>
<dbReference type="VEuPathDB" id="TriTrypDB:TcCLB.506859.240"/>
<evidence type="ECO:0000313" key="4">
    <source>
        <dbReference type="Proteomes" id="UP000246078"/>
    </source>
</evidence>
<sequence>MDFDYVSGLHAVISWSNELNNEVACMKTREDAAAENFGENILSNGAGAGVGVCQSNISEDENWRPIPMRGDALSTSLGSSLGLTEAVNTITNKLASCNYSGASASQNYLNAFTVLLENGVQHSQPYIEFDDIWGSDATQSNAVVKDNESCQEMPQVLFIPSSASSGLVGSVGEERRDGITEKCGEEKVIVVVDPRRSKLRVPLSAISPTKALGIRAQNPSLCLLFQSGRCRQGVNCHQVHVDPEIVQRLRRIVDGLPCCCTFHGDCNTHCWDAKANSKRGVFISGVWVPLSHVAYTSGLARFVTNKVQRPLSFGVLCRLHGKTGGCRYGADCWYLHVCREILETKFAFMTEANTKDSKTESTLTLLPNAAPMFPSVVNEVQLAASSRQQQQEQTSSFLPAETQFPMMITSPFSTKDYKSNGSINNVFPHRDTAVASAVPCMWVHSASPPQGSALAFSAVAAGAGAGAGAGGAEMHHGGLQHKTSDEKVLPRRVSSMSQNIPNESAISVSIGPPSSPAAFAFSLGNGNTNLSPVPPLPYQLVEQTQVTGMNVVPMNPSPSAAYSAMWFSHQQQQQQPQQQEAYMPEQTRNITVPSAFVASAAGYNLRSRLEEVFQPQNNPGPSMTLLPVISYLL</sequence>
<keyword evidence="1" id="KW-0862">Zinc</keyword>
<dbReference type="VEuPathDB" id="TriTrypDB:TcCLB.511817.20"/>
<evidence type="ECO:0000256" key="1">
    <source>
        <dbReference type="PROSITE-ProRule" id="PRU00723"/>
    </source>
</evidence>
<dbReference type="PANTHER" id="PTHR37035:SF4">
    <property type="entry name" value="C3H1-TYPE DOMAIN-CONTAINING PROTEIN"/>
    <property type="match status" value="1"/>
</dbReference>
<dbReference type="VEuPathDB" id="TriTrypDB:TCSYLVIO_001409"/>
<feature type="zinc finger region" description="C3H1-type" evidence="1">
    <location>
        <begin position="216"/>
        <end position="243"/>
    </location>
</feature>
<gene>
    <name evidence="3" type="ORF">C3747_22g302</name>
</gene>
<keyword evidence="1" id="KW-0863">Zinc-finger</keyword>
<evidence type="ECO:0000259" key="2">
    <source>
        <dbReference type="PROSITE" id="PS50103"/>
    </source>
</evidence>
<accession>A0A2V2X708</accession>
<dbReference type="VEuPathDB" id="TriTrypDB:TCDM_02567"/>
<name>A0A2V2X708_TRYCR</name>
<feature type="domain" description="C3H1-type" evidence="2">
    <location>
        <begin position="216"/>
        <end position="243"/>
    </location>
</feature>
<dbReference type="VEuPathDB" id="TriTrypDB:TcYC6_0011250"/>
<dbReference type="VEuPathDB" id="TriTrypDB:C4B63_76g17"/>
<dbReference type="InterPro" id="IPR000571">
    <property type="entry name" value="Znf_CCCH"/>
</dbReference>
<dbReference type="GO" id="GO:0008270">
    <property type="term" value="F:zinc ion binding"/>
    <property type="evidence" value="ECO:0007669"/>
    <property type="project" value="UniProtKB-KW"/>
</dbReference>
<keyword evidence="1" id="KW-0479">Metal-binding</keyword>
<dbReference type="AlphaFoldDB" id="A0A2V2X708"/>
<dbReference type="PANTHER" id="PTHR37035">
    <property type="entry name" value="C3H1-TYPE DOMAIN-CONTAINING PROTEIN-RELATED"/>
    <property type="match status" value="1"/>
</dbReference>
<feature type="domain" description="C3H1-type" evidence="2">
    <location>
        <begin position="316"/>
        <end position="339"/>
    </location>
</feature>
<dbReference type="VEuPathDB" id="TriTrypDB:BCY84_17407"/>
<dbReference type="SMART" id="SM00356">
    <property type="entry name" value="ZnF_C3H1"/>
    <property type="match status" value="2"/>
</dbReference>
<reference evidence="3 4" key="1">
    <citation type="journal article" date="2018" name="Microb. Genom.">
        <title>Expanding an expanded genome: long-read sequencing of Trypanosoma cruzi.</title>
        <authorList>
            <person name="Berna L."/>
            <person name="Rodriguez M."/>
            <person name="Chiribao M.L."/>
            <person name="Parodi-Talice A."/>
            <person name="Pita S."/>
            <person name="Rijo G."/>
            <person name="Alvarez-Valin F."/>
            <person name="Robello C."/>
        </authorList>
    </citation>
    <scope>NUCLEOTIDE SEQUENCE [LARGE SCALE GENOMIC DNA]</scope>
    <source>
        <strain evidence="3 4">TCC</strain>
    </source>
</reference>
<dbReference type="VEuPathDB" id="TriTrypDB:Tc_MARK_92"/>
<organism evidence="3 4">
    <name type="scientific">Trypanosoma cruzi</name>
    <dbReference type="NCBI Taxonomy" id="5693"/>
    <lineage>
        <taxon>Eukaryota</taxon>
        <taxon>Discoba</taxon>
        <taxon>Euglenozoa</taxon>
        <taxon>Kinetoplastea</taxon>
        <taxon>Metakinetoplastina</taxon>
        <taxon>Trypanosomatida</taxon>
        <taxon>Trypanosomatidae</taxon>
        <taxon>Trypanosoma</taxon>
        <taxon>Schizotrypanum</taxon>
    </lineage>
</organism>
<dbReference type="Proteomes" id="UP000246078">
    <property type="component" value="Unassembled WGS sequence"/>
</dbReference>
<dbReference type="VEuPathDB" id="TriTrypDB:ECC02_005742"/>
<protein>
    <recommendedName>
        <fullName evidence="2">C3H1-type domain-containing protein</fullName>
    </recommendedName>
</protein>
<dbReference type="VEuPathDB" id="TriTrypDB:TcG_08447"/>
<dbReference type="VEuPathDB" id="TriTrypDB:C3747_22g302"/>
<evidence type="ECO:0000313" key="3">
    <source>
        <dbReference type="EMBL" id="PWV16608.1"/>
    </source>
</evidence>
<dbReference type="VEuPathDB" id="TriTrypDB:TcCL_ESM04662"/>
<dbReference type="PROSITE" id="PS50103">
    <property type="entry name" value="ZF_C3H1"/>
    <property type="match status" value="2"/>
</dbReference>
<dbReference type="VEuPathDB" id="TriTrypDB:TcBrA4_0093680"/>
<proteinExistence type="predicted"/>
<feature type="zinc finger region" description="C3H1-type" evidence="1">
    <location>
        <begin position="316"/>
        <end position="339"/>
    </location>
</feature>